<proteinExistence type="predicted"/>
<protein>
    <submittedName>
        <fullName evidence="1">Uncharacterized protein</fullName>
    </submittedName>
</protein>
<reference evidence="1" key="1">
    <citation type="journal article" date="2009" name="Appl. Environ. Microbiol.">
        <title>Analysis of two gene clusters involved in the degradation of 4-fluorophenol by Arthrobacter sp. strain IF1.</title>
        <authorList>
            <person name="Ferreira M.I."/>
            <person name="Iida T."/>
            <person name="Hasan S.A."/>
            <person name="Nakamura K."/>
            <person name="Fraaije M.W."/>
            <person name="Janssen D.B."/>
            <person name="Kudo T."/>
        </authorList>
    </citation>
    <scope>NUCLEOTIDE SEQUENCE</scope>
    <source>
        <strain evidence="1">IF1</strain>
    </source>
</reference>
<dbReference type="Gene3D" id="3.40.50.300">
    <property type="entry name" value="P-loop containing nucleotide triphosphate hydrolases"/>
    <property type="match status" value="1"/>
</dbReference>
<dbReference type="InterPro" id="IPR027417">
    <property type="entry name" value="P-loop_NTPase"/>
</dbReference>
<dbReference type="AlphaFoldDB" id="D1MYS1"/>
<dbReference type="EMBL" id="AB530680">
    <property type="protein sequence ID" value="BAI53122.1"/>
    <property type="molecule type" value="Genomic_DNA"/>
</dbReference>
<organism evidence="1">
    <name type="scientific">Arthrobacter sp. IF1</name>
    <dbReference type="NCBI Taxonomy" id="376661"/>
    <lineage>
        <taxon>Bacteria</taxon>
        <taxon>Bacillati</taxon>
        <taxon>Actinomycetota</taxon>
        <taxon>Actinomycetes</taxon>
        <taxon>Micrococcales</taxon>
        <taxon>Micrococcaceae</taxon>
        <taxon>Arthrobacter</taxon>
    </lineage>
</organism>
<sequence>MKKCASPAATASRPVPTILLIEEAWHTVQGSVATVTRRNTKLSRALSLSCQFAFHHISDIPADSPAISMLKECGTVLLYKQQKSADALACEEMFTLPVGTAEVITKLVKGTCLFKIDQYDPFEAIHVRSPLEVELTDTDGAMKSTSTIAFTEESSTDDAMEVIPA</sequence>
<accession>D1MYS1</accession>
<evidence type="ECO:0000313" key="1">
    <source>
        <dbReference type="EMBL" id="BAI53122.1"/>
    </source>
</evidence>
<name>D1MYS1_9MICC</name>